<reference evidence="1" key="1">
    <citation type="submission" date="2023-04" db="EMBL/GenBank/DDBJ databases">
        <authorList>
            <person name="Vijverberg K."/>
            <person name="Xiong W."/>
            <person name="Schranz E."/>
        </authorList>
    </citation>
    <scope>NUCLEOTIDE SEQUENCE</scope>
</reference>
<keyword evidence="2" id="KW-1185">Reference proteome</keyword>
<protein>
    <submittedName>
        <fullName evidence="1">Uncharacterized protein</fullName>
    </submittedName>
</protein>
<dbReference type="Proteomes" id="UP001177003">
    <property type="component" value="Chromosome 4"/>
</dbReference>
<sequence>MKIPSNNIWFNPLIKVYPDKLKMLIQVLNDSILTHALLTSFSISMKWLSLASLTDVYNRTTEIVTFQLIMNKRKRLTKKQFSHILKLSSDGEFNEVTSEQVVNMFNEMGNHPTLSVVSHFKKSNLPEVSPTNTILINYKAYMDPTSTGILPKKVTFKAVEGSSK</sequence>
<gene>
    <name evidence="1" type="ORF">LSALG_LOCUS21905</name>
</gene>
<organism evidence="1 2">
    <name type="scientific">Lactuca saligna</name>
    <name type="common">Willowleaf lettuce</name>
    <dbReference type="NCBI Taxonomy" id="75948"/>
    <lineage>
        <taxon>Eukaryota</taxon>
        <taxon>Viridiplantae</taxon>
        <taxon>Streptophyta</taxon>
        <taxon>Embryophyta</taxon>
        <taxon>Tracheophyta</taxon>
        <taxon>Spermatophyta</taxon>
        <taxon>Magnoliopsida</taxon>
        <taxon>eudicotyledons</taxon>
        <taxon>Gunneridae</taxon>
        <taxon>Pentapetalae</taxon>
        <taxon>asterids</taxon>
        <taxon>campanulids</taxon>
        <taxon>Asterales</taxon>
        <taxon>Asteraceae</taxon>
        <taxon>Cichorioideae</taxon>
        <taxon>Cichorieae</taxon>
        <taxon>Lactucinae</taxon>
        <taxon>Lactuca</taxon>
    </lineage>
</organism>
<evidence type="ECO:0000313" key="1">
    <source>
        <dbReference type="EMBL" id="CAI9282258.1"/>
    </source>
</evidence>
<evidence type="ECO:0000313" key="2">
    <source>
        <dbReference type="Proteomes" id="UP001177003"/>
    </source>
</evidence>
<accession>A0AA35YYA2</accession>
<dbReference type="EMBL" id="OX465080">
    <property type="protein sequence ID" value="CAI9282258.1"/>
    <property type="molecule type" value="Genomic_DNA"/>
</dbReference>
<proteinExistence type="predicted"/>
<dbReference type="AlphaFoldDB" id="A0AA35YYA2"/>
<name>A0AA35YYA2_LACSI</name>